<keyword evidence="2" id="KW-1185">Reference proteome</keyword>
<comment type="caution">
    <text evidence="1">The sequence shown here is derived from an EMBL/GenBank/DDBJ whole genome shotgun (WGS) entry which is preliminary data.</text>
</comment>
<sequence>MTMPFWNKKSCLDLAVESRNMEFLAQQACRNLVEDIWNGRMKDKLDEVIY</sequence>
<dbReference type="AlphaFoldDB" id="A0A9D3YRX6"/>
<reference evidence="1" key="1">
    <citation type="journal article" date="2019" name="bioRxiv">
        <title>The Genome of the Zebra Mussel, Dreissena polymorpha: A Resource for Invasive Species Research.</title>
        <authorList>
            <person name="McCartney M.A."/>
            <person name="Auch B."/>
            <person name="Kono T."/>
            <person name="Mallez S."/>
            <person name="Zhang Y."/>
            <person name="Obille A."/>
            <person name="Becker A."/>
            <person name="Abrahante J.E."/>
            <person name="Garbe J."/>
            <person name="Badalamenti J.P."/>
            <person name="Herman A."/>
            <person name="Mangelson H."/>
            <person name="Liachko I."/>
            <person name="Sullivan S."/>
            <person name="Sone E.D."/>
            <person name="Koren S."/>
            <person name="Silverstein K.A.T."/>
            <person name="Beckman K.B."/>
            <person name="Gohl D.M."/>
        </authorList>
    </citation>
    <scope>NUCLEOTIDE SEQUENCE</scope>
    <source>
        <strain evidence="1">Duluth1</strain>
        <tissue evidence="1">Whole animal</tissue>
    </source>
</reference>
<evidence type="ECO:0000313" key="1">
    <source>
        <dbReference type="EMBL" id="KAH3703764.1"/>
    </source>
</evidence>
<protein>
    <submittedName>
        <fullName evidence="1">Uncharacterized protein</fullName>
    </submittedName>
</protein>
<reference evidence="1" key="2">
    <citation type="submission" date="2020-11" db="EMBL/GenBank/DDBJ databases">
        <authorList>
            <person name="McCartney M.A."/>
            <person name="Auch B."/>
            <person name="Kono T."/>
            <person name="Mallez S."/>
            <person name="Becker A."/>
            <person name="Gohl D.M."/>
            <person name="Silverstein K.A.T."/>
            <person name="Koren S."/>
            <person name="Bechman K.B."/>
            <person name="Herman A."/>
            <person name="Abrahante J.E."/>
            <person name="Garbe J."/>
        </authorList>
    </citation>
    <scope>NUCLEOTIDE SEQUENCE</scope>
    <source>
        <strain evidence="1">Duluth1</strain>
        <tissue evidence="1">Whole animal</tissue>
    </source>
</reference>
<dbReference type="Proteomes" id="UP000828390">
    <property type="component" value="Unassembled WGS sequence"/>
</dbReference>
<proteinExistence type="predicted"/>
<dbReference type="EMBL" id="JAIWYP010000015">
    <property type="protein sequence ID" value="KAH3703764.1"/>
    <property type="molecule type" value="Genomic_DNA"/>
</dbReference>
<name>A0A9D3YRX6_DREPO</name>
<evidence type="ECO:0000313" key="2">
    <source>
        <dbReference type="Proteomes" id="UP000828390"/>
    </source>
</evidence>
<organism evidence="1 2">
    <name type="scientific">Dreissena polymorpha</name>
    <name type="common">Zebra mussel</name>
    <name type="synonym">Mytilus polymorpha</name>
    <dbReference type="NCBI Taxonomy" id="45954"/>
    <lineage>
        <taxon>Eukaryota</taxon>
        <taxon>Metazoa</taxon>
        <taxon>Spiralia</taxon>
        <taxon>Lophotrochozoa</taxon>
        <taxon>Mollusca</taxon>
        <taxon>Bivalvia</taxon>
        <taxon>Autobranchia</taxon>
        <taxon>Heteroconchia</taxon>
        <taxon>Euheterodonta</taxon>
        <taxon>Imparidentia</taxon>
        <taxon>Neoheterodontei</taxon>
        <taxon>Myida</taxon>
        <taxon>Dreissenoidea</taxon>
        <taxon>Dreissenidae</taxon>
        <taxon>Dreissena</taxon>
    </lineage>
</organism>
<accession>A0A9D3YRX6</accession>
<gene>
    <name evidence="1" type="ORF">DPMN_078810</name>
</gene>